<dbReference type="EMBL" id="JBEDUW010000143">
    <property type="protein sequence ID" value="KAK9905368.1"/>
    <property type="molecule type" value="Genomic_DNA"/>
</dbReference>
<name>A0AAW1VN95_RUBAR</name>
<gene>
    <name evidence="2" type="ORF">M0R45_000249</name>
</gene>
<dbReference type="Proteomes" id="UP001457282">
    <property type="component" value="Unassembled WGS sequence"/>
</dbReference>
<feature type="region of interest" description="Disordered" evidence="1">
    <location>
        <begin position="70"/>
        <end position="98"/>
    </location>
</feature>
<evidence type="ECO:0000313" key="2">
    <source>
        <dbReference type="EMBL" id="KAK9905368.1"/>
    </source>
</evidence>
<evidence type="ECO:0000313" key="3">
    <source>
        <dbReference type="Proteomes" id="UP001457282"/>
    </source>
</evidence>
<evidence type="ECO:0000256" key="1">
    <source>
        <dbReference type="SAM" id="MobiDB-lite"/>
    </source>
</evidence>
<dbReference type="AlphaFoldDB" id="A0AAW1VN95"/>
<organism evidence="2 3">
    <name type="scientific">Rubus argutus</name>
    <name type="common">Southern blackberry</name>
    <dbReference type="NCBI Taxonomy" id="59490"/>
    <lineage>
        <taxon>Eukaryota</taxon>
        <taxon>Viridiplantae</taxon>
        <taxon>Streptophyta</taxon>
        <taxon>Embryophyta</taxon>
        <taxon>Tracheophyta</taxon>
        <taxon>Spermatophyta</taxon>
        <taxon>Magnoliopsida</taxon>
        <taxon>eudicotyledons</taxon>
        <taxon>Gunneridae</taxon>
        <taxon>Pentapetalae</taxon>
        <taxon>rosids</taxon>
        <taxon>fabids</taxon>
        <taxon>Rosales</taxon>
        <taxon>Rosaceae</taxon>
        <taxon>Rosoideae</taxon>
        <taxon>Rosoideae incertae sedis</taxon>
        <taxon>Rubus</taxon>
    </lineage>
</organism>
<sequence>MARKTGGASIVGLMKSRQGGNNGDGVRAELKAGHGPGDFGSHRGFGAGLVIWVRGEGVVVATGSIDWGEKDWKGCDGEEKRGTRRERKKMMMAGCQEE</sequence>
<proteinExistence type="predicted"/>
<feature type="region of interest" description="Disordered" evidence="1">
    <location>
        <begin position="1"/>
        <end position="38"/>
    </location>
</feature>
<reference evidence="2 3" key="1">
    <citation type="journal article" date="2023" name="G3 (Bethesda)">
        <title>A chromosome-length genome assembly and annotation of blackberry (Rubus argutus, cv. 'Hillquist').</title>
        <authorList>
            <person name="Bruna T."/>
            <person name="Aryal R."/>
            <person name="Dudchenko O."/>
            <person name="Sargent D.J."/>
            <person name="Mead D."/>
            <person name="Buti M."/>
            <person name="Cavallini A."/>
            <person name="Hytonen T."/>
            <person name="Andres J."/>
            <person name="Pham M."/>
            <person name="Weisz D."/>
            <person name="Mascagni F."/>
            <person name="Usai G."/>
            <person name="Natali L."/>
            <person name="Bassil N."/>
            <person name="Fernandez G.E."/>
            <person name="Lomsadze A."/>
            <person name="Armour M."/>
            <person name="Olukolu B."/>
            <person name="Poorten T."/>
            <person name="Britton C."/>
            <person name="Davik J."/>
            <person name="Ashrafi H."/>
            <person name="Aiden E.L."/>
            <person name="Borodovsky M."/>
            <person name="Worthington M."/>
        </authorList>
    </citation>
    <scope>NUCLEOTIDE SEQUENCE [LARGE SCALE GENOMIC DNA]</scope>
    <source>
        <strain evidence="2">PI 553951</strain>
    </source>
</reference>
<comment type="caution">
    <text evidence="2">The sequence shown here is derived from an EMBL/GenBank/DDBJ whole genome shotgun (WGS) entry which is preliminary data.</text>
</comment>
<keyword evidence="3" id="KW-1185">Reference proteome</keyword>
<accession>A0AAW1VN95</accession>
<feature type="compositionally biased region" description="Basic and acidic residues" evidence="1">
    <location>
        <begin position="70"/>
        <end position="81"/>
    </location>
</feature>
<protein>
    <submittedName>
        <fullName evidence="2">Uncharacterized protein</fullName>
    </submittedName>
</protein>